<evidence type="ECO:0000256" key="4">
    <source>
        <dbReference type="ARBA" id="ARBA00022692"/>
    </source>
</evidence>
<feature type="transmembrane region" description="Helical" evidence="8">
    <location>
        <begin position="145"/>
        <end position="164"/>
    </location>
</feature>
<keyword evidence="4 8" id="KW-0812">Transmembrane</keyword>
<evidence type="ECO:0000313" key="9">
    <source>
        <dbReference type="EMBL" id="KAH6891412.1"/>
    </source>
</evidence>
<evidence type="ECO:0000256" key="1">
    <source>
        <dbReference type="ARBA" id="ARBA00004477"/>
    </source>
</evidence>
<feature type="transmembrane region" description="Helical" evidence="8">
    <location>
        <begin position="184"/>
        <end position="203"/>
    </location>
</feature>
<comment type="subcellular location">
    <subcellularLocation>
        <location evidence="1">Endoplasmic reticulum membrane</location>
        <topology evidence="1">Multi-pass membrane protein</topology>
    </subcellularLocation>
</comment>
<name>A0A9P8W6E0_9HYPO</name>
<evidence type="ECO:0000256" key="8">
    <source>
        <dbReference type="SAM" id="Phobius"/>
    </source>
</evidence>
<dbReference type="EMBL" id="JAGPYM010000008">
    <property type="protein sequence ID" value="KAH6891412.1"/>
    <property type="molecule type" value="Genomic_DNA"/>
</dbReference>
<comment type="pathway">
    <text evidence="2">Glycolipid biosynthesis; glycosylphosphatidylinositol-anchor biosynthesis.</text>
</comment>
<feature type="transmembrane region" description="Helical" evidence="8">
    <location>
        <begin position="64"/>
        <end position="88"/>
    </location>
</feature>
<keyword evidence="7 8" id="KW-0472">Membrane</keyword>
<dbReference type="Pfam" id="PF06699">
    <property type="entry name" value="PIG-F"/>
    <property type="match status" value="1"/>
</dbReference>
<accession>A0A9P8W6E0</accession>
<dbReference type="AlphaFoldDB" id="A0A9P8W6E0"/>
<evidence type="ECO:0000256" key="3">
    <source>
        <dbReference type="ARBA" id="ARBA00022502"/>
    </source>
</evidence>
<dbReference type="InterPro" id="IPR009580">
    <property type="entry name" value="GPI_biosynthesis_protein_Pig-F"/>
</dbReference>
<dbReference type="GO" id="GO:0006506">
    <property type="term" value="P:GPI anchor biosynthetic process"/>
    <property type="evidence" value="ECO:0007669"/>
    <property type="project" value="UniProtKB-KW"/>
</dbReference>
<keyword evidence="3" id="KW-0337">GPI-anchor biosynthesis</keyword>
<feature type="transmembrane region" description="Helical" evidence="8">
    <location>
        <begin position="215"/>
        <end position="236"/>
    </location>
</feature>
<organism evidence="9 10">
    <name type="scientific">Thelonectria olida</name>
    <dbReference type="NCBI Taxonomy" id="1576542"/>
    <lineage>
        <taxon>Eukaryota</taxon>
        <taxon>Fungi</taxon>
        <taxon>Dikarya</taxon>
        <taxon>Ascomycota</taxon>
        <taxon>Pezizomycotina</taxon>
        <taxon>Sordariomycetes</taxon>
        <taxon>Hypocreomycetidae</taxon>
        <taxon>Hypocreales</taxon>
        <taxon>Nectriaceae</taxon>
        <taxon>Thelonectria</taxon>
    </lineage>
</organism>
<dbReference type="GO" id="GO:0005789">
    <property type="term" value="C:endoplasmic reticulum membrane"/>
    <property type="evidence" value="ECO:0007669"/>
    <property type="project" value="UniProtKB-SubCell"/>
</dbReference>
<protein>
    <submittedName>
        <fullName evidence="9">GPI biosynthesis protein family Pig-F-domain-containing protein</fullName>
    </submittedName>
</protein>
<evidence type="ECO:0000256" key="6">
    <source>
        <dbReference type="ARBA" id="ARBA00022989"/>
    </source>
</evidence>
<keyword evidence="5" id="KW-0256">Endoplasmic reticulum</keyword>
<proteinExistence type="predicted"/>
<feature type="transmembrane region" description="Helical" evidence="8">
    <location>
        <begin position="108"/>
        <end position="133"/>
    </location>
</feature>
<dbReference type="OrthoDB" id="17366at2759"/>
<evidence type="ECO:0000313" key="10">
    <source>
        <dbReference type="Proteomes" id="UP000777438"/>
    </source>
</evidence>
<evidence type="ECO:0000256" key="2">
    <source>
        <dbReference type="ARBA" id="ARBA00004687"/>
    </source>
</evidence>
<evidence type="ECO:0000256" key="7">
    <source>
        <dbReference type="ARBA" id="ARBA00023136"/>
    </source>
</evidence>
<keyword evidence="10" id="KW-1185">Reference proteome</keyword>
<comment type="caution">
    <text evidence="9">The sequence shown here is derived from an EMBL/GenBank/DDBJ whole genome shotgun (WGS) entry which is preliminary data.</text>
</comment>
<reference evidence="9 10" key="1">
    <citation type="journal article" date="2021" name="Nat. Commun.">
        <title>Genetic determinants of endophytism in the Arabidopsis root mycobiome.</title>
        <authorList>
            <person name="Mesny F."/>
            <person name="Miyauchi S."/>
            <person name="Thiergart T."/>
            <person name="Pickel B."/>
            <person name="Atanasova L."/>
            <person name="Karlsson M."/>
            <person name="Huettel B."/>
            <person name="Barry K.W."/>
            <person name="Haridas S."/>
            <person name="Chen C."/>
            <person name="Bauer D."/>
            <person name="Andreopoulos W."/>
            <person name="Pangilinan J."/>
            <person name="LaButti K."/>
            <person name="Riley R."/>
            <person name="Lipzen A."/>
            <person name="Clum A."/>
            <person name="Drula E."/>
            <person name="Henrissat B."/>
            <person name="Kohler A."/>
            <person name="Grigoriev I.V."/>
            <person name="Martin F.M."/>
            <person name="Hacquard S."/>
        </authorList>
    </citation>
    <scope>NUCLEOTIDE SEQUENCE [LARGE SCALE GENOMIC DNA]</scope>
    <source>
        <strain evidence="9 10">MPI-CAGE-CH-0241</strain>
    </source>
</reference>
<gene>
    <name evidence="9" type="ORF">B0T10DRAFT_311981</name>
</gene>
<evidence type="ECO:0000256" key="5">
    <source>
        <dbReference type="ARBA" id="ARBA00022824"/>
    </source>
</evidence>
<keyword evidence="6 8" id="KW-1133">Transmembrane helix</keyword>
<dbReference type="Proteomes" id="UP000777438">
    <property type="component" value="Unassembled WGS sequence"/>
</dbReference>
<sequence>MSTVLTKGTAAQPPVSKVGVPAVPLLGNPAARPVAVAHPLLLAGLFAWRFNALVAEPVETLQTALPVVAAIQAVYAVLCLPVAGSQAAKAVKKPRPGEKKKAEGGPNALSTAVLSLLLTAIVTPALHLLFVLFGAPFLTHASHTFLACAHFAILAVFPIFYVRGVDTEALQAVLGASAPLDSTFGGLVGAVIGAWLGAVPIPLDWDREWQKWPVTIVVGAYLGYILGSKVLGTVFYDKRWATTPATKEE</sequence>